<dbReference type="AlphaFoldDB" id="A0A229UJ95"/>
<name>A0A229UJ95_9BACL</name>
<dbReference type="PANTHER" id="PTHR18964:SF149">
    <property type="entry name" value="BIFUNCTIONAL UDP-N-ACETYLGLUCOSAMINE 2-EPIMERASE_N-ACETYLMANNOSAMINE KINASE"/>
    <property type="match status" value="1"/>
</dbReference>
<evidence type="ECO:0000313" key="2">
    <source>
        <dbReference type="EMBL" id="OXM83466.1"/>
    </source>
</evidence>
<dbReference type="Pfam" id="PF00480">
    <property type="entry name" value="ROK"/>
    <property type="match status" value="1"/>
</dbReference>
<dbReference type="SUPFAM" id="SSF53067">
    <property type="entry name" value="Actin-like ATPase domain"/>
    <property type="match status" value="1"/>
</dbReference>
<dbReference type="GO" id="GO:0016301">
    <property type="term" value="F:kinase activity"/>
    <property type="evidence" value="ECO:0007669"/>
    <property type="project" value="UniProtKB-KW"/>
</dbReference>
<comment type="similarity">
    <text evidence="1">Belongs to the ROK (NagC/XylR) family.</text>
</comment>
<proteinExistence type="inferred from homology"/>
<keyword evidence="2" id="KW-0418">Kinase</keyword>
<reference evidence="2 3" key="1">
    <citation type="submission" date="2017-07" db="EMBL/GenBank/DDBJ databases">
        <title>Genome sequencing and assembly of Paenibacillus rigui.</title>
        <authorList>
            <person name="Mayilraj S."/>
        </authorList>
    </citation>
    <scope>NUCLEOTIDE SEQUENCE [LARGE SCALE GENOMIC DNA]</scope>
    <source>
        <strain evidence="2 3">JCM 16352</strain>
    </source>
</reference>
<dbReference type="EMBL" id="NMQW01000046">
    <property type="protein sequence ID" value="OXM83466.1"/>
    <property type="molecule type" value="Genomic_DNA"/>
</dbReference>
<evidence type="ECO:0000313" key="3">
    <source>
        <dbReference type="Proteomes" id="UP000215509"/>
    </source>
</evidence>
<dbReference type="RefSeq" id="WP_094017682.1">
    <property type="nucleotide sequence ID" value="NZ_NMQW01000046.1"/>
</dbReference>
<dbReference type="Gene3D" id="3.30.420.40">
    <property type="match status" value="2"/>
</dbReference>
<accession>A0A229UJ95</accession>
<sequence>MGLLIGMDIGGTNIVCGLVDEEGRLMNKIKKTTEAHKGSEYVFDKIQSMIKELLQLSDVPLTDISAIGAGTPGFIDPVRGVTLFAGNLKWKDVPTAEEIRKRTGIPAFIDNDVRMYAYGEAVRGAAQGYEHVLGITIGTGLAAAVVNNGELYYGGGYMAGEIGHFTFPEHIPYVCGCGMTGCLETVASATGMARQAKDLLRGGRVSVLQEWFKDTSIDHLTAADVSRAYDLGDPVAVEVMNHTGRLLGRGLAYAVTMYSPDMIVIGGGGALAGERLFAPMREQLKQSVYSGYWERLAIATAQNIDDAGIIGSALSAGKRAATR</sequence>
<dbReference type="PANTHER" id="PTHR18964">
    <property type="entry name" value="ROK (REPRESSOR, ORF, KINASE) FAMILY"/>
    <property type="match status" value="1"/>
</dbReference>
<dbReference type="InterPro" id="IPR043129">
    <property type="entry name" value="ATPase_NBD"/>
</dbReference>
<dbReference type="InterPro" id="IPR000600">
    <property type="entry name" value="ROK"/>
</dbReference>
<evidence type="ECO:0000256" key="1">
    <source>
        <dbReference type="ARBA" id="ARBA00006479"/>
    </source>
</evidence>
<keyword evidence="2" id="KW-0808">Transferase</keyword>
<protein>
    <submittedName>
        <fullName evidence="2">Sugar kinase</fullName>
    </submittedName>
</protein>
<dbReference type="Proteomes" id="UP000215509">
    <property type="component" value="Unassembled WGS sequence"/>
</dbReference>
<gene>
    <name evidence="2" type="ORF">CF651_25420</name>
</gene>
<comment type="caution">
    <text evidence="2">The sequence shown here is derived from an EMBL/GenBank/DDBJ whole genome shotgun (WGS) entry which is preliminary data.</text>
</comment>
<organism evidence="2 3">
    <name type="scientific">Paenibacillus rigui</name>
    <dbReference type="NCBI Taxonomy" id="554312"/>
    <lineage>
        <taxon>Bacteria</taxon>
        <taxon>Bacillati</taxon>
        <taxon>Bacillota</taxon>
        <taxon>Bacilli</taxon>
        <taxon>Bacillales</taxon>
        <taxon>Paenibacillaceae</taxon>
        <taxon>Paenibacillus</taxon>
    </lineage>
</organism>
<keyword evidence="3" id="KW-1185">Reference proteome</keyword>
<dbReference type="OrthoDB" id="9810372at2"/>